<dbReference type="PANTHER" id="PTHR47843:SF5">
    <property type="entry name" value="BTB_POZ DOMAIN PROTEIN"/>
    <property type="match status" value="1"/>
</dbReference>
<feature type="region of interest" description="Disordered" evidence="1">
    <location>
        <begin position="226"/>
        <end position="250"/>
    </location>
</feature>
<feature type="compositionally biased region" description="Polar residues" evidence="1">
    <location>
        <begin position="230"/>
        <end position="245"/>
    </location>
</feature>
<comment type="caution">
    <text evidence="2">The sequence shown here is derived from an EMBL/GenBank/DDBJ whole genome shotgun (WGS) entry which is preliminary data.</text>
</comment>
<dbReference type="InterPro" id="IPR011333">
    <property type="entry name" value="SKP1/BTB/POZ_sf"/>
</dbReference>
<dbReference type="Gene3D" id="3.30.710.10">
    <property type="entry name" value="Potassium Channel Kv1.1, Chain A"/>
    <property type="match status" value="1"/>
</dbReference>
<name>A0A9W8NJ82_9PEZI</name>
<evidence type="ECO:0000256" key="1">
    <source>
        <dbReference type="SAM" id="MobiDB-lite"/>
    </source>
</evidence>
<evidence type="ECO:0000313" key="2">
    <source>
        <dbReference type="EMBL" id="KAJ3577527.1"/>
    </source>
</evidence>
<reference evidence="2" key="1">
    <citation type="submission" date="2022-07" db="EMBL/GenBank/DDBJ databases">
        <title>Genome Sequence of Xylaria arbuscula.</title>
        <authorList>
            <person name="Buettner E."/>
        </authorList>
    </citation>
    <scope>NUCLEOTIDE SEQUENCE</scope>
    <source>
        <strain evidence="2">VT107</strain>
    </source>
</reference>
<gene>
    <name evidence="2" type="ORF">NPX13_g3044</name>
</gene>
<keyword evidence="3" id="KW-1185">Reference proteome</keyword>
<accession>A0A9W8NJ82</accession>
<sequence>MLVYKVVMNVCPACVTPYEQAIMILIEADLPSRKSYTLSDGRCAYAPGSGLCNVLGGNEIFLGEHLSKFGGDCHRRLQFAVATIVEDANHNAAHRIWQHGVVQICAGRIVKGDICHCTGSAGVENPPHGADLQGRFGNKAEHLRRSRRGEEHFIVHTPASRHHGPREEQAITALALWGVQRLDACIVIDRMMKSKFMEAQANKVEVDFDPKVLKCMLDFMYTADYKDSPEPTQETQRAKIQSSANKGEPARPTVDDILLYHANVNSIADYYDVKGLATLSAERTCELLQKNWSVKAFCNIIQKVENSTRDKSLRKQLAQMAAAHITELLEKDCFAPGKITNNMAAEVLLALKSVFIQIGSERAGHSKALQAEKDRTLAERRRSIALNANLAEIAKIMTTRECKKRMCNTKFGVMVQSVENGERRYVVRCATCGGRHFWDEMTQTAWLNTPPSRQN</sequence>
<evidence type="ECO:0008006" key="4">
    <source>
        <dbReference type="Google" id="ProtNLM"/>
    </source>
</evidence>
<proteinExistence type="predicted"/>
<dbReference type="PANTHER" id="PTHR47843">
    <property type="entry name" value="BTB DOMAIN-CONTAINING PROTEIN-RELATED"/>
    <property type="match status" value="1"/>
</dbReference>
<protein>
    <recommendedName>
        <fullName evidence="4">BTB domain-containing protein</fullName>
    </recommendedName>
</protein>
<dbReference type="Proteomes" id="UP001148614">
    <property type="component" value="Unassembled WGS sequence"/>
</dbReference>
<dbReference type="EMBL" id="JANPWZ010000354">
    <property type="protein sequence ID" value="KAJ3577527.1"/>
    <property type="molecule type" value="Genomic_DNA"/>
</dbReference>
<dbReference type="AlphaFoldDB" id="A0A9W8NJ82"/>
<dbReference type="CDD" id="cd18186">
    <property type="entry name" value="BTB_POZ_ZBTB_KLHL-like"/>
    <property type="match status" value="1"/>
</dbReference>
<dbReference type="VEuPathDB" id="FungiDB:F4678DRAFT_467543"/>
<evidence type="ECO:0000313" key="3">
    <source>
        <dbReference type="Proteomes" id="UP001148614"/>
    </source>
</evidence>
<organism evidence="2 3">
    <name type="scientific">Xylaria arbuscula</name>
    <dbReference type="NCBI Taxonomy" id="114810"/>
    <lineage>
        <taxon>Eukaryota</taxon>
        <taxon>Fungi</taxon>
        <taxon>Dikarya</taxon>
        <taxon>Ascomycota</taxon>
        <taxon>Pezizomycotina</taxon>
        <taxon>Sordariomycetes</taxon>
        <taxon>Xylariomycetidae</taxon>
        <taxon>Xylariales</taxon>
        <taxon>Xylariaceae</taxon>
        <taxon>Xylaria</taxon>
    </lineage>
</organism>